<keyword evidence="3" id="KW-1185">Reference proteome</keyword>
<dbReference type="VEuPathDB" id="FungiDB:BO72DRAFT_498067"/>
<accession>A0A8G1RRJ1</accession>
<evidence type="ECO:0000313" key="3">
    <source>
        <dbReference type="Proteomes" id="UP000249789"/>
    </source>
</evidence>
<name>A0A8G1RRJ1_9EURO</name>
<organism evidence="2 3">
    <name type="scientific">Aspergillus fijiensis CBS 313.89</name>
    <dbReference type="NCBI Taxonomy" id="1448319"/>
    <lineage>
        <taxon>Eukaryota</taxon>
        <taxon>Fungi</taxon>
        <taxon>Dikarya</taxon>
        <taxon>Ascomycota</taxon>
        <taxon>Pezizomycotina</taxon>
        <taxon>Eurotiomycetes</taxon>
        <taxon>Eurotiomycetidae</taxon>
        <taxon>Eurotiales</taxon>
        <taxon>Aspergillaceae</taxon>
        <taxon>Aspergillus</taxon>
    </lineage>
</organism>
<proteinExistence type="predicted"/>
<evidence type="ECO:0000313" key="2">
    <source>
        <dbReference type="EMBL" id="RAK75411.1"/>
    </source>
</evidence>
<sequence>MPSTPIPRQATNLIKKPKPPSQGLPSPFKVTKLPTRNLPAPSEKALSPRSFSNLPVRQRNNSHRNSTQHASLKPPPPPRGQNDPPKLKSQGEPTSKVSVPLLVPLQALRRDAIALAAIRNEVGRPRLIFVVVDGPDTLEGAQHWAVDPAYRHRGRAMIVDWKCPRTHWTAGERLFDPGVYEVIERAVEYTITSGGRGFEIRPMRTRALESG</sequence>
<feature type="compositionally biased region" description="Polar residues" evidence="1">
    <location>
        <begin position="49"/>
        <end position="70"/>
    </location>
</feature>
<evidence type="ECO:0000256" key="1">
    <source>
        <dbReference type="SAM" id="MobiDB-lite"/>
    </source>
</evidence>
<dbReference type="EMBL" id="KZ824657">
    <property type="protein sequence ID" value="RAK75411.1"/>
    <property type="molecule type" value="Genomic_DNA"/>
</dbReference>
<dbReference type="Proteomes" id="UP000249789">
    <property type="component" value="Unassembled WGS sequence"/>
</dbReference>
<dbReference type="AlphaFoldDB" id="A0A8G1RRJ1"/>
<dbReference type="OrthoDB" id="4502994at2759"/>
<dbReference type="RefSeq" id="XP_040799421.1">
    <property type="nucleotide sequence ID" value="XM_040948740.1"/>
</dbReference>
<gene>
    <name evidence="2" type="ORF">BO72DRAFT_498067</name>
</gene>
<feature type="region of interest" description="Disordered" evidence="1">
    <location>
        <begin position="1"/>
        <end position="95"/>
    </location>
</feature>
<reference evidence="2 3" key="1">
    <citation type="submission" date="2018-02" db="EMBL/GenBank/DDBJ databases">
        <title>The genomes of Aspergillus section Nigri reveals drivers in fungal speciation.</title>
        <authorList>
            <consortium name="DOE Joint Genome Institute"/>
            <person name="Vesth T.C."/>
            <person name="Nybo J."/>
            <person name="Theobald S."/>
            <person name="Brandl J."/>
            <person name="Frisvad J.C."/>
            <person name="Nielsen K.F."/>
            <person name="Lyhne E.K."/>
            <person name="Kogle M.E."/>
            <person name="Kuo A."/>
            <person name="Riley R."/>
            <person name="Clum A."/>
            <person name="Nolan M."/>
            <person name="Lipzen A."/>
            <person name="Salamov A."/>
            <person name="Henrissat B."/>
            <person name="Wiebenga A."/>
            <person name="De vries R.P."/>
            <person name="Grigoriev I.V."/>
            <person name="Mortensen U.H."/>
            <person name="Andersen M.R."/>
            <person name="Baker S.E."/>
        </authorList>
    </citation>
    <scope>NUCLEOTIDE SEQUENCE [LARGE SCALE GENOMIC DNA]</scope>
    <source>
        <strain evidence="2 3">CBS 313.89</strain>
    </source>
</reference>
<dbReference type="GeneID" id="63866073"/>
<protein>
    <submittedName>
        <fullName evidence="2">Uncharacterized protein</fullName>
    </submittedName>
</protein>